<evidence type="ECO:0000256" key="5">
    <source>
        <dbReference type="ARBA" id="ARBA00022771"/>
    </source>
</evidence>
<dbReference type="PROSITE" id="PS50102">
    <property type="entry name" value="RRM"/>
    <property type="match status" value="1"/>
</dbReference>
<name>V4LI77_EUTSA</name>
<feature type="region of interest" description="Disordered" evidence="13">
    <location>
        <begin position="702"/>
        <end position="773"/>
    </location>
</feature>
<dbReference type="Gene3D" id="3.30.70.330">
    <property type="match status" value="1"/>
</dbReference>
<dbReference type="SUPFAM" id="SSF54791">
    <property type="entry name" value="Eukaryotic type KH-domain (KH-domain type I)"/>
    <property type="match status" value="1"/>
</dbReference>
<evidence type="ECO:0000256" key="2">
    <source>
        <dbReference type="ARBA" id="ARBA00010382"/>
    </source>
</evidence>
<comment type="function">
    <text evidence="12">Necessary for the splicing of pre-mRNA. Has a role in the recognition of the branch site (5'-UACUAAC-3'), the pyrimidine tract and the 3'-splice site at the 3'-end of introns.</text>
</comment>
<evidence type="ECO:0000256" key="10">
    <source>
        <dbReference type="PROSITE-ProRule" id="PRU00047"/>
    </source>
</evidence>
<dbReference type="SMART" id="SM00322">
    <property type="entry name" value="KH"/>
    <property type="match status" value="1"/>
</dbReference>
<dbReference type="GO" id="GO:0005681">
    <property type="term" value="C:spliceosomal complex"/>
    <property type="evidence" value="ECO:0007669"/>
    <property type="project" value="UniProtKB-KW"/>
</dbReference>
<evidence type="ECO:0000256" key="4">
    <source>
        <dbReference type="ARBA" id="ARBA00022723"/>
    </source>
</evidence>
<organism evidence="16 17">
    <name type="scientific">Eutrema salsugineum</name>
    <name type="common">Saltwater cress</name>
    <name type="synonym">Sisymbrium salsugineum</name>
    <dbReference type="NCBI Taxonomy" id="72664"/>
    <lineage>
        <taxon>Eukaryota</taxon>
        <taxon>Viridiplantae</taxon>
        <taxon>Streptophyta</taxon>
        <taxon>Embryophyta</taxon>
        <taxon>Tracheophyta</taxon>
        <taxon>Spermatophyta</taxon>
        <taxon>Magnoliopsida</taxon>
        <taxon>eudicotyledons</taxon>
        <taxon>Gunneridae</taxon>
        <taxon>Pentapetalae</taxon>
        <taxon>rosids</taxon>
        <taxon>malvids</taxon>
        <taxon>Brassicales</taxon>
        <taxon>Brassicaceae</taxon>
        <taxon>Eutremeae</taxon>
        <taxon>Eutrema</taxon>
    </lineage>
</organism>
<dbReference type="Gene3D" id="3.30.1370.10">
    <property type="entry name" value="K Homology domain, type 1"/>
    <property type="match status" value="1"/>
</dbReference>
<keyword evidence="8 12" id="KW-0508">mRNA splicing</keyword>
<dbReference type="SMART" id="SM00360">
    <property type="entry name" value="RRM"/>
    <property type="match status" value="1"/>
</dbReference>
<dbReference type="GO" id="GO:0045131">
    <property type="term" value="F:pre-mRNA branch point binding"/>
    <property type="evidence" value="ECO:0007669"/>
    <property type="project" value="UniProtKB-UniRule"/>
</dbReference>
<evidence type="ECO:0000256" key="1">
    <source>
        <dbReference type="ARBA" id="ARBA00004123"/>
    </source>
</evidence>
<dbReference type="FunFam" id="4.10.60.10:FF:000011">
    <property type="entry name" value="splicing factor 1"/>
    <property type="match status" value="1"/>
</dbReference>
<dbReference type="eggNOG" id="KOG0119">
    <property type="taxonomic scope" value="Eukaryota"/>
</dbReference>
<comment type="similarity">
    <text evidence="2 12">Belongs to the BBP/SF1 family.</text>
</comment>
<dbReference type="GO" id="GO:0048024">
    <property type="term" value="P:regulation of mRNA splicing, via spliceosome"/>
    <property type="evidence" value="ECO:0007669"/>
    <property type="project" value="TreeGrafter"/>
</dbReference>
<dbReference type="Gene3D" id="4.10.60.10">
    <property type="entry name" value="Zinc finger, CCHC-type"/>
    <property type="match status" value="1"/>
</dbReference>
<feature type="domain" description="CCHC-type" evidence="15">
    <location>
        <begin position="340"/>
        <end position="355"/>
    </location>
</feature>
<dbReference type="InterPro" id="IPR035979">
    <property type="entry name" value="RBD_domain_sf"/>
</dbReference>
<evidence type="ECO:0000259" key="15">
    <source>
        <dbReference type="PROSITE" id="PS50158"/>
    </source>
</evidence>
<dbReference type="InterPro" id="IPR045071">
    <property type="entry name" value="BBP-like"/>
</dbReference>
<dbReference type="Pfam" id="PF16275">
    <property type="entry name" value="SF1-HH"/>
    <property type="match status" value="1"/>
</dbReference>
<feature type="compositionally biased region" description="Polar residues" evidence="13">
    <location>
        <begin position="707"/>
        <end position="718"/>
    </location>
</feature>
<dbReference type="GO" id="GO:0003729">
    <property type="term" value="F:mRNA binding"/>
    <property type="evidence" value="ECO:0007669"/>
    <property type="project" value="TreeGrafter"/>
</dbReference>
<dbReference type="PROSITE" id="PS50158">
    <property type="entry name" value="ZF_CCHC"/>
    <property type="match status" value="1"/>
</dbReference>
<evidence type="ECO:0000256" key="3">
    <source>
        <dbReference type="ARBA" id="ARBA00022664"/>
    </source>
</evidence>
<feature type="region of interest" description="Disordered" evidence="13">
    <location>
        <begin position="596"/>
        <end position="636"/>
    </location>
</feature>
<sequence>MDSNPASLALNHSKPPIVEAFNGSLPEINDSVAKPELLQPLLSENAVSKTLNDNKDQSGGEEENTSRRKRRSRWDPPPTQLVNNPITEGGGGGSDSNTGMKKRKSRWADDEPKPVIQLPDFMKDFTSGIEFDPEIQTLNSRLLEISRMLQSSMALDDRPEGQRSPSPEPVYDNMGIRINTREYRVRERLNRERQEIISQIIKKNPAFKPPADYRPPKLQKKLFIPMKDFPGYNFIGLIIGPRGNTQKRMERETGAKIVIRGKGSVKEGRLQQKKDLKYDPSENEDLHVLVEAETQEALEAAAGMVEKLLQPVDEVLNEHKRQQLRELATLNGTIRDEEFCRLCGEPGHRQYACPSRTNTFKSDVLCKICGDGGHPTIDCPVKGTTGKKMDDEYQNFLAELGGTVPESSLKQSPTLALGPGSNPLWVNNAGSGASAHPGLESISVKPSKEYDETNLYIGFLPTMLEDDGLINLFSPFGEIVMAKVIKDRVSGLSRGYGFVKYADVHMANTAIQAMNGYWLEGKTLAVRIAGKQPTPSGPPAPQPPTQAYPLPNQPPSAYPSQQYATGGQLPNPPYSTAPVPWGSLVPSYSPYAPPPPGSYHPPPGQHISPYGMNYPPPPPPHVTQAPPPGTVFSESQQSFPPGVQADNGTTASSVPMSVYSSSLPGQPPYISYPSYYNVVLPPLPPTPALSTDHSQSMGYNIPRASNPPLSTSDHSQGLGNAPWAPNPPMPPSAEYSQSMGNIPWAPKPPVLPPAENPSSAKDSEYEKFMAEIK</sequence>
<dbReference type="KEGG" id="eus:EUTSA_v10012746mg"/>
<comment type="subcellular location">
    <subcellularLocation>
        <location evidence="1 12">Nucleus</location>
    </subcellularLocation>
</comment>
<dbReference type="InterPro" id="IPR012677">
    <property type="entry name" value="Nucleotide-bd_a/b_plait_sf"/>
</dbReference>
<evidence type="ECO:0000256" key="9">
    <source>
        <dbReference type="ARBA" id="ARBA00023242"/>
    </source>
</evidence>
<dbReference type="PANTHER" id="PTHR11208:SF45">
    <property type="entry name" value="SPLICING FACTOR 1"/>
    <property type="match status" value="1"/>
</dbReference>
<proteinExistence type="inferred from homology"/>
<dbReference type="Pfam" id="PF00076">
    <property type="entry name" value="RRM_1"/>
    <property type="match status" value="1"/>
</dbReference>
<feature type="domain" description="RRM" evidence="14">
    <location>
        <begin position="453"/>
        <end position="531"/>
    </location>
</feature>
<keyword evidence="4 12" id="KW-0479">Metal-binding</keyword>
<evidence type="ECO:0000313" key="16">
    <source>
        <dbReference type="EMBL" id="ESQ43449.1"/>
    </source>
</evidence>
<dbReference type="PROSITE" id="PS50084">
    <property type="entry name" value="KH_TYPE_1"/>
    <property type="match status" value="1"/>
</dbReference>
<dbReference type="InterPro" id="IPR047086">
    <property type="entry name" value="SF1-HH_sf"/>
</dbReference>
<dbReference type="GO" id="GO:0008270">
    <property type="term" value="F:zinc ion binding"/>
    <property type="evidence" value="ECO:0007669"/>
    <property type="project" value="UniProtKB-UniRule"/>
</dbReference>
<feature type="region of interest" description="Disordered" evidence="13">
    <location>
        <begin position="529"/>
        <end position="571"/>
    </location>
</feature>
<dbReference type="EMBL" id="KI517464">
    <property type="protein sequence ID" value="ESQ43449.1"/>
    <property type="molecule type" value="Genomic_DNA"/>
</dbReference>
<dbReference type="Proteomes" id="UP000030689">
    <property type="component" value="Unassembled WGS sequence"/>
</dbReference>
<evidence type="ECO:0000256" key="8">
    <source>
        <dbReference type="ARBA" id="ARBA00023187"/>
    </source>
</evidence>
<dbReference type="InterPro" id="IPR032570">
    <property type="entry name" value="SF1-HH"/>
</dbReference>
<feature type="region of interest" description="Disordered" evidence="13">
    <location>
        <begin position="1"/>
        <end position="22"/>
    </location>
</feature>
<evidence type="ECO:0000256" key="11">
    <source>
        <dbReference type="PROSITE-ProRule" id="PRU00176"/>
    </source>
</evidence>
<keyword evidence="6 12" id="KW-0862">Zinc</keyword>
<dbReference type="OMA" id="TYVYGNS"/>
<keyword evidence="3 12" id="KW-0507">mRNA processing</keyword>
<feature type="compositionally biased region" description="Pro residues" evidence="13">
    <location>
        <begin position="745"/>
        <end position="755"/>
    </location>
</feature>
<feature type="region of interest" description="Disordered" evidence="13">
    <location>
        <begin position="153"/>
        <end position="173"/>
    </location>
</feature>
<dbReference type="GO" id="GO:0000398">
    <property type="term" value="P:mRNA splicing, via spliceosome"/>
    <property type="evidence" value="ECO:0007669"/>
    <property type="project" value="UniProtKB-UniRule"/>
</dbReference>
<feature type="compositionally biased region" description="Pro residues" evidence="13">
    <location>
        <begin position="535"/>
        <end position="557"/>
    </location>
</feature>
<evidence type="ECO:0000259" key="14">
    <source>
        <dbReference type="PROSITE" id="PS50102"/>
    </source>
</evidence>
<dbReference type="InterPro" id="IPR055256">
    <property type="entry name" value="KH_1_KHDC4/BBP-like"/>
</dbReference>
<keyword evidence="7 11" id="KW-0694">RNA-binding</keyword>
<dbReference type="Gramene" id="ESQ43449">
    <property type="protein sequence ID" value="ESQ43449"/>
    <property type="gene ID" value="EUTSA_v10012746mg"/>
</dbReference>
<feature type="compositionally biased region" description="Basic and acidic residues" evidence="13">
    <location>
        <begin position="761"/>
        <end position="773"/>
    </location>
</feature>
<dbReference type="SUPFAM" id="SSF54928">
    <property type="entry name" value="RNA-binding domain, RBD"/>
    <property type="match status" value="1"/>
</dbReference>
<evidence type="ECO:0000256" key="12">
    <source>
        <dbReference type="RuleBase" id="RU367126"/>
    </source>
</evidence>
<dbReference type="CDD" id="cd02395">
    <property type="entry name" value="KH-I_BBP"/>
    <property type="match status" value="1"/>
</dbReference>
<evidence type="ECO:0000256" key="7">
    <source>
        <dbReference type="ARBA" id="ARBA00022884"/>
    </source>
</evidence>
<feature type="compositionally biased region" description="Pro residues" evidence="13">
    <location>
        <begin position="614"/>
        <end position="629"/>
    </location>
</feature>
<dbReference type="Pfam" id="PF22675">
    <property type="entry name" value="KH-I_KHDC4-BBP"/>
    <property type="match status" value="1"/>
</dbReference>
<dbReference type="FunFam" id="3.30.1370.10:FF:000047">
    <property type="entry name" value="splicing factor-like protein 1"/>
    <property type="match status" value="1"/>
</dbReference>
<evidence type="ECO:0000313" key="17">
    <source>
        <dbReference type="Proteomes" id="UP000030689"/>
    </source>
</evidence>
<dbReference type="SMART" id="SM00343">
    <property type="entry name" value="ZnF_C2HC"/>
    <property type="match status" value="2"/>
</dbReference>
<feature type="region of interest" description="Disordered" evidence="13">
    <location>
        <begin position="39"/>
        <end position="111"/>
    </location>
</feature>
<dbReference type="InterPro" id="IPR004087">
    <property type="entry name" value="KH_dom"/>
</dbReference>
<protein>
    <recommendedName>
        <fullName evidence="12">Branchpoint-bridging protein</fullName>
    </recommendedName>
</protein>
<dbReference type="InterPro" id="IPR001878">
    <property type="entry name" value="Znf_CCHC"/>
</dbReference>
<keyword evidence="12" id="KW-0747">Spliceosome</keyword>
<dbReference type="STRING" id="72664.V4LI77"/>
<keyword evidence="9 12" id="KW-0539">Nucleus</keyword>
<dbReference type="InterPro" id="IPR036875">
    <property type="entry name" value="Znf_CCHC_sf"/>
</dbReference>
<dbReference type="OrthoDB" id="10021397at2759"/>
<dbReference type="SUPFAM" id="SSF57756">
    <property type="entry name" value="Retrovirus zinc finger-like domains"/>
    <property type="match status" value="1"/>
</dbReference>
<accession>V4LI77</accession>
<evidence type="ECO:0000256" key="6">
    <source>
        <dbReference type="ARBA" id="ARBA00022833"/>
    </source>
</evidence>
<dbReference type="AlphaFoldDB" id="V4LI77"/>
<dbReference type="InterPro" id="IPR036612">
    <property type="entry name" value="KH_dom_type_1_sf"/>
</dbReference>
<evidence type="ECO:0000256" key="13">
    <source>
        <dbReference type="SAM" id="MobiDB-lite"/>
    </source>
</evidence>
<keyword evidence="5 10" id="KW-0863">Zinc-finger</keyword>
<dbReference type="Gene3D" id="6.10.140.1790">
    <property type="match status" value="1"/>
</dbReference>
<dbReference type="InterPro" id="IPR000504">
    <property type="entry name" value="RRM_dom"/>
</dbReference>
<keyword evidence="17" id="KW-1185">Reference proteome</keyword>
<dbReference type="PANTHER" id="PTHR11208">
    <property type="entry name" value="RNA-BINDING PROTEIN RELATED"/>
    <property type="match status" value="1"/>
</dbReference>
<gene>
    <name evidence="16" type="ORF">EUTSA_v10012746mg</name>
</gene>
<reference evidence="16 17" key="1">
    <citation type="journal article" date="2013" name="Front. Plant Sci.">
        <title>The Reference Genome of the Halophytic Plant Eutrema salsugineum.</title>
        <authorList>
            <person name="Yang R."/>
            <person name="Jarvis D.E."/>
            <person name="Chen H."/>
            <person name="Beilstein M.A."/>
            <person name="Grimwood J."/>
            <person name="Jenkins J."/>
            <person name="Shu S."/>
            <person name="Prochnik S."/>
            <person name="Xin M."/>
            <person name="Ma C."/>
            <person name="Schmutz J."/>
            <person name="Wing R.A."/>
            <person name="Mitchell-Olds T."/>
            <person name="Schumaker K.S."/>
            <person name="Wang X."/>
        </authorList>
    </citation>
    <scope>NUCLEOTIDE SEQUENCE [LARGE SCALE GENOMIC DNA]</scope>
</reference>